<feature type="region of interest" description="Disordered" evidence="1">
    <location>
        <begin position="200"/>
        <end position="250"/>
    </location>
</feature>
<name>A0ABT3WBD4_9PROT</name>
<evidence type="ECO:0000256" key="1">
    <source>
        <dbReference type="SAM" id="MobiDB-lite"/>
    </source>
</evidence>
<evidence type="ECO:0000313" key="3">
    <source>
        <dbReference type="Proteomes" id="UP001165633"/>
    </source>
</evidence>
<keyword evidence="3" id="KW-1185">Reference proteome</keyword>
<organism evidence="2 3">
    <name type="scientific">Bombella dulcis</name>
    <dbReference type="NCBI Taxonomy" id="2967339"/>
    <lineage>
        <taxon>Bacteria</taxon>
        <taxon>Pseudomonadati</taxon>
        <taxon>Pseudomonadota</taxon>
        <taxon>Alphaproteobacteria</taxon>
        <taxon>Acetobacterales</taxon>
        <taxon>Acetobacteraceae</taxon>
        <taxon>Bombella</taxon>
    </lineage>
</organism>
<feature type="compositionally biased region" description="Low complexity" evidence="1">
    <location>
        <begin position="114"/>
        <end position="132"/>
    </location>
</feature>
<feature type="region of interest" description="Disordered" evidence="1">
    <location>
        <begin position="103"/>
        <end position="132"/>
    </location>
</feature>
<sequence length="250" mass="27327">MIRFVTLFCAAMAAGSGLFLYTKKHETLVLNQNIRKTVEDTRRVQQQTAILRTQWALLNQPDRLSALAQRVLPEMKQVDPTQFVQLTDLQKRLPAIDHRIIPMSPKRGQAQKELAALTATAHQQAASPAPASHLAHDVVANAEHRPARPRPHGDSDGEADRKLEQSLALLSEQGSNTPSLHHGHDTDAVANPVHRKIRSASAHAHNDPAEDVAWHPAHPSAKHGHMSGIHTLSAPTDEPAPLPPPVPLTD</sequence>
<proteinExistence type="predicted"/>
<dbReference type="Proteomes" id="UP001165633">
    <property type="component" value="Unassembled WGS sequence"/>
</dbReference>
<reference evidence="2" key="1">
    <citation type="submission" date="2022-07" db="EMBL/GenBank/DDBJ databases">
        <title>Bombella genomes.</title>
        <authorList>
            <person name="Harer L."/>
            <person name="Styblova S."/>
            <person name="Ehrmann M."/>
        </authorList>
    </citation>
    <scope>NUCLEOTIDE SEQUENCE</scope>
    <source>
        <strain evidence="2">TMW 2.2559</strain>
    </source>
</reference>
<feature type="compositionally biased region" description="Pro residues" evidence="1">
    <location>
        <begin position="238"/>
        <end position="250"/>
    </location>
</feature>
<protein>
    <submittedName>
        <fullName evidence="2">Uncharacterized protein</fullName>
    </submittedName>
</protein>
<comment type="caution">
    <text evidence="2">The sequence shown here is derived from an EMBL/GenBank/DDBJ whole genome shotgun (WGS) entry which is preliminary data.</text>
</comment>
<evidence type="ECO:0000313" key="2">
    <source>
        <dbReference type="EMBL" id="MCX5615963.1"/>
    </source>
</evidence>
<dbReference type="EMBL" id="JANIDV010000001">
    <property type="protein sequence ID" value="MCX5615963.1"/>
    <property type="molecule type" value="Genomic_DNA"/>
</dbReference>
<gene>
    <name evidence="2" type="ORF">NQF87_03085</name>
</gene>
<accession>A0ABT3WBD4</accession>
<dbReference type="RefSeq" id="WP_266126938.1">
    <property type="nucleotide sequence ID" value="NZ_JANIDV010000001.1"/>
</dbReference>